<name>A0A9W4XZ89_9PLEO</name>
<feature type="region of interest" description="Disordered" evidence="1">
    <location>
        <begin position="1"/>
        <end position="214"/>
    </location>
</feature>
<sequence length="232" mass="26482">MSSDSENSQVNYDRLSARVQHTARYSSPEAGSDHATDNDFMEVGGQFGGTEWEPYPYHLELSESESNDPQTTLHTGNQPPINAYSTDDSRPPPRVSSTLPPRTLIRSHLGPYIHSSEYRRSRSERRSQQRRRLRSRQRSQSSRESDENPRSDLTIGYSPERGRNNENNCGTTPTPAFSPSRTPSHHSRETDEDGARGAEPQSPHPFSEYDRYNPDRWRITLSGLEEQFSSRE</sequence>
<organism evidence="2 3">
    <name type="scientific">Periconia digitata</name>
    <dbReference type="NCBI Taxonomy" id="1303443"/>
    <lineage>
        <taxon>Eukaryota</taxon>
        <taxon>Fungi</taxon>
        <taxon>Dikarya</taxon>
        <taxon>Ascomycota</taxon>
        <taxon>Pezizomycotina</taxon>
        <taxon>Dothideomycetes</taxon>
        <taxon>Pleosporomycetidae</taxon>
        <taxon>Pleosporales</taxon>
        <taxon>Massarineae</taxon>
        <taxon>Periconiaceae</taxon>
        <taxon>Periconia</taxon>
    </lineage>
</organism>
<evidence type="ECO:0000313" key="3">
    <source>
        <dbReference type="Proteomes" id="UP001152607"/>
    </source>
</evidence>
<comment type="caution">
    <text evidence="2">The sequence shown here is derived from an EMBL/GenBank/DDBJ whole genome shotgun (WGS) entry which is preliminary data.</text>
</comment>
<feature type="compositionally biased region" description="Basic and acidic residues" evidence="1">
    <location>
        <begin position="116"/>
        <end position="127"/>
    </location>
</feature>
<accession>A0A9W4XZ89</accession>
<feature type="compositionally biased region" description="Basic and acidic residues" evidence="1">
    <location>
        <begin position="186"/>
        <end position="196"/>
    </location>
</feature>
<feature type="compositionally biased region" description="Polar residues" evidence="1">
    <location>
        <begin position="1"/>
        <end position="11"/>
    </location>
</feature>
<protein>
    <submittedName>
        <fullName evidence="2">Uncharacterized protein</fullName>
    </submittedName>
</protein>
<feature type="compositionally biased region" description="Basic residues" evidence="1">
    <location>
        <begin position="128"/>
        <end position="137"/>
    </location>
</feature>
<gene>
    <name evidence="2" type="ORF">PDIGIT_LOCUS14922</name>
</gene>
<evidence type="ECO:0000313" key="2">
    <source>
        <dbReference type="EMBL" id="CAI6341722.1"/>
    </source>
</evidence>
<feature type="compositionally biased region" description="Polar residues" evidence="1">
    <location>
        <begin position="67"/>
        <end position="86"/>
    </location>
</feature>
<proteinExistence type="predicted"/>
<dbReference type="EMBL" id="CAOQHR010000012">
    <property type="protein sequence ID" value="CAI6341722.1"/>
    <property type="molecule type" value="Genomic_DNA"/>
</dbReference>
<feature type="compositionally biased region" description="Polar residues" evidence="1">
    <location>
        <begin position="165"/>
        <end position="182"/>
    </location>
</feature>
<feature type="compositionally biased region" description="Basic and acidic residues" evidence="1">
    <location>
        <begin position="141"/>
        <end position="150"/>
    </location>
</feature>
<dbReference type="Proteomes" id="UP001152607">
    <property type="component" value="Unassembled WGS sequence"/>
</dbReference>
<dbReference type="OrthoDB" id="3796861at2759"/>
<reference evidence="2" key="1">
    <citation type="submission" date="2023-01" db="EMBL/GenBank/DDBJ databases">
        <authorList>
            <person name="Van Ghelder C."/>
            <person name="Rancurel C."/>
        </authorList>
    </citation>
    <scope>NUCLEOTIDE SEQUENCE</scope>
    <source>
        <strain evidence="2">CNCM I-4278</strain>
    </source>
</reference>
<dbReference type="AlphaFoldDB" id="A0A9W4XZ89"/>
<keyword evidence="3" id="KW-1185">Reference proteome</keyword>
<evidence type="ECO:0000256" key="1">
    <source>
        <dbReference type="SAM" id="MobiDB-lite"/>
    </source>
</evidence>